<name>A0A7J5Y0N5_DISMA</name>
<reference evidence="2 3" key="1">
    <citation type="submission" date="2020-03" db="EMBL/GenBank/DDBJ databases">
        <title>Dissostichus mawsoni Genome sequencing and assembly.</title>
        <authorList>
            <person name="Park H."/>
        </authorList>
    </citation>
    <scope>NUCLEOTIDE SEQUENCE [LARGE SCALE GENOMIC DNA]</scope>
    <source>
        <strain evidence="2">DM0001</strain>
        <tissue evidence="2">Muscle</tissue>
    </source>
</reference>
<feature type="region of interest" description="Disordered" evidence="1">
    <location>
        <begin position="1"/>
        <end position="20"/>
    </location>
</feature>
<gene>
    <name evidence="2" type="ORF">F7725_001821</name>
</gene>
<evidence type="ECO:0000256" key="1">
    <source>
        <dbReference type="SAM" id="MobiDB-lite"/>
    </source>
</evidence>
<proteinExistence type="predicted"/>
<evidence type="ECO:0000313" key="2">
    <source>
        <dbReference type="EMBL" id="KAF3842972.1"/>
    </source>
</evidence>
<evidence type="ECO:0000313" key="3">
    <source>
        <dbReference type="Proteomes" id="UP000518266"/>
    </source>
</evidence>
<keyword evidence="3" id="KW-1185">Reference proteome</keyword>
<dbReference type="EMBL" id="JAAKFY010000018">
    <property type="protein sequence ID" value="KAF3842972.1"/>
    <property type="molecule type" value="Genomic_DNA"/>
</dbReference>
<accession>A0A7J5Y0N5</accession>
<protein>
    <submittedName>
        <fullName evidence="2">Uncharacterized protein</fullName>
    </submittedName>
</protein>
<comment type="caution">
    <text evidence="2">The sequence shown here is derived from an EMBL/GenBank/DDBJ whole genome shotgun (WGS) entry which is preliminary data.</text>
</comment>
<dbReference type="Proteomes" id="UP000518266">
    <property type="component" value="Unassembled WGS sequence"/>
</dbReference>
<sequence length="313" mass="34810">MLLNSSLSFSSSPTRDRSSSTSSVEFLSTSECFLLQLSLQVCQFEGQKLPCFLGFGKAISVFTISFRSWVMFSFMCSWERISSFCLLSSSTDCFSSETKAVCSSTDDWSFWSSPEDSSSFSCRSCRFFIRVSFSSYWPPALSWLGTEEQNPVSSRPVLSPHLAVLLSCVDTQSRQSLSRCSKLHIWPSAPVDLRDFGLQELLLTLHFHLGVLHSVAVTLHPAGQGSGSASSSPFTLLSRSELLGQLLVEQQETVPLDLTVLLQRPHLLLVLQTLLRKLLLQVLHLLLGLREQHFIKDHGHNLHPSALTPALIP</sequence>
<organism evidence="2 3">
    <name type="scientific">Dissostichus mawsoni</name>
    <name type="common">Antarctic cod</name>
    <dbReference type="NCBI Taxonomy" id="36200"/>
    <lineage>
        <taxon>Eukaryota</taxon>
        <taxon>Metazoa</taxon>
        <taxon>Chordata</taxon>
        <taxon>Craniata</taxon>
        <taxon>Vertebrata</taxon>
        <taxon>Euteleostomi</taxon>
        <taxon>Actinopterygii</taxon>
        <taxon>Neopterygii</taxon>
        <taxon>Teleostei</taxon>
        <taxon>Neoteleostei</taxon>
        <taxon>Acanthomorphata</taxon>
        <taxon>Eupercaria</taxon>
        <taxon>Perciformes</taxon>
        <taxon>Notothenioidei</taxon>
        <taxon>Nototheniidae</taxon>
        <taxon>Dissostichus</taxon>
    </lineage>
</organism>
<dbReference type="AlphaFoldDB" id="A0A7J5Y0N5"/>